<dbReference type="AlphaFoldDB" id="A0AAE3W8R8"/>
<evidence type="ECO:0000313" key="2">
    <source>
        <dbReference type="EMBL" id="MDQ0371591.1"/>
    </source>
</evidence>
<dbReference type="EMBL" id="JAUSUZ010000001">
    <property type="protein sequence ID" value="MDQ0371591.1"/>
    <property type="molecule type" value="Genomic_DNA"/>
</dbReference>
<accession>A0AAE3W8R8</accession>
<organism evidence="2 3">
    <name type="scientific">Catenuloplanes indicus</name>
    <dbReference type="NCBI Taxonomy" id="137267"/>
    <lineage>
        <taxon>Bacteria</taxon>
        <taxon>Bacillati</taxon>
        <taxon>Actinomycetota</taxon>
        <taxon>Actinomycetes</taxon>
        <taxon>Micromonosporales</taxon>
        <taxon>Micromonosporaceae</taxon>
        <taxon>Catenuloplanes</taxon>
    </lineage>
</organism>
<sequence>MTILDRIDSVIDGLCPCGAEPRADDPYCSDDCRPTHRGPDTTWSAMRWRPAPVGSIARAGPHVRIDVRVPEDLLVPEYVSRRLDAFATAMAAAVRGAGEAIAASVVEVFEHSAGMLRPSEPLWVWSTEPGHVMTLNNPDGYPHPADSPDQASDPMLAVIEARRRRGPHGPQPRRRAPRRLDPSRRR</sequence>
<reference evidence="2 3" key="1">
    <citation type="submission" date="2023-07" db="EMBL/GenBank/DDBJ databases">
        <title>Sequencing the genomes of 1000 actinobacteria strains.</title>
        <authorList>
            <person name="Klenk H.-P."/>
        </authorList>
    </citation>
    <scope>NUCLEOTIDE SEQUENCE [LARGE SCALE GENOMIC DNA]</scope>
    <source>
        <strain evidence="2 3">DSM 44709</strain>
    </source>
</reference>
<dbReference type="RefSeq" id="WP_307248528.1">
    <property type="nucleotide sequence ID" value="NZ_JAUSUZ010000001.1"/>
</dbReference>
<keyword evidence="3" id="KW-1185">Reference proteome</keyword>
<comment type="caution">
    <text evidence="2">The sequence shown here is derived from an EMBL/GenBank/DDBJ whole genome shotgun (WGS) entry which is preliminary data.</text>
</comment>
<gene>
    <name evidence="2" type="ORF">J2S42_008260</name>
</gene>
<evidence type="ECO:0000256" key="1">
    <source>
        <dbReference type="SAM" id="MobiDB-lite"/>
    </source>
</evidence>
<proteinExistence type="predicted"/>
<protein>
    <submittedName>
        <fullName evidence="2">Uncharacterized protein</fullName>
    </submittedName>
</protein>
<feature type="compositionally biased region" description="Basic residues" evidence="1">
    <location>
        <begin position="162"/>
        <end position="177"/>
    </location>
</feature>
<evidence type="ECO:0000313" key="3">
    <source>
        <dbReference type="Proteomes" id="UP001240236"/>
    </source>
</evidence>
<feature type="region of interest" description="Disordered" evidence="1">
    <location>
        <begin position="135"/>
        <end position="186"/>
    </location>
</feature>
<dbReference type="Proteomes" id="UP001240236">
    <property type="component" value="Unassembled WGS sequence"/>
</dbReference>
<name>A0AAE3W8R8_9ACTN</name>